<protein>
    <recommendedName>
        <fullName evidence="4">Methane oxygenase PmoA</fullName>
    </recommendedName>
</protein>
<evidence type="ECO:0000313" key="3">
    <source>
        <dbReference type="Proteomes" id="UP001193389"/>
    </source>
</evidence>
<sequence length="419" mass="47423">MRIPISFLIVLFAFQVSAQDLLRFEVAAGNTDRIDCPVSLSIDQLNYNTDSLKLALFEIKGKTETAVPFQLETSAGAKVWFILNGQTLKNTKRAFVFRKTVSPQIFKSGIREVQKDGALSLFSGEKPILSYQIEPVNPPQGVSPFYRRSAFIHPVYSPEGEVLTRIQAPDHYHHYGIWNPWTLTFIGKREVDFWNLMKGEGTVRFAGLISQVEGPVYTGFKSLQEHIDFGAPGGDAVAMNELFDVRVWNIANQRYLFDYVSTLNTPLDSGILLAAYRYGGGIGYRATEKWNKDNSSVLTSEGKVRRNADGSNARWCIIEGESGTKEGRSGILFMSFPANRMHPEPMRVWPESQNGRGDVYFEFCPIRHKDWKIEKGNVYTLRYRLVVFDGKMTPEEAENYWQAFANPPQVAIVNSTTKK</sequence>
<dbReference type="AlphaFoldDB" id="A0A5K7SAZ1"/>
<proteinExistence type="predicted"/>
<reference evidence="2" key="1">
    <citation type="journal article" date="2020" name="Int. J. Syst. Evol. Microbiol.">
        <title>Aquipluma nitroreducens gen. nov. sp. nov., a novel facultatively anaerobic bacterium isolated from a freshwater lake.</title>
        <authorList>
            <person name="Watanabe M."/>
            <person name="Kojima H."/>
            <person name="Fukui M."/>
        </authorList>
    </citation>
    <scope>NUCLEOTIDE SEQUENCE</scope>
    <source>
        <strain evidence="2">MeG22</strain>
    </source>
</reference>
<organism evidence="2 3">
    <name type="scientific">Aquipluma nitroreducens</name>
    <dbReference type="NCBI Taxonomy" id="2010828"/>
    <lineage>
        <taxon>Bacteria</taxon>
        <taxon>Pseudomonadati</taxon>
        <taxon>Bacteroidota</taxon>
        <taxon>Bacteroidia</taxon>
        <taxon>Marinilabiliales</taxon>
        <taxon>Prolixibacteraceae</taxon>
        <taxon>Aquipluma</taxon>
    </lineage>
</organism>
<dbReference type="InterPro" id="IPR029475">
    <property type="entry name" value="DUF6807"/>
</dbReference>
<name>A0A5K7SAZ1_9BACT</name>
<dbReference type="EMBL" id="AP018694">
    <property type="protein sequence ID" value="BBE18748.1"/>
    <property type="molecule type" value="Genomic_DNA"/>
</dbReference>
<keyword evidence="1" id="KW-0732">Signal</keyword>
<evidence type="ECO:0000313" key="2">
    <source>
        <dbReference type="EMBL" id="BBE18748.1"/>
    </source>
</evidence>
<feature type="chain" id="PRO_5024416611" description="Methane oxygenase PmoA" evidence="1">
    <location>
        <begin position="19"/>
        <end position="419"/>
    </location>
</feature>
<accession>A0A5K7SAZ1</accession>
<dbReference type="Proteomes" id="UP001193389">
    <property type="component" value="Chromosome"/>
</dbReference>
<dbReference type="RefSeq" id="WP_318347055.1">
    <property type="nucleotide sequence ID" value="NZ_AP018694.1"/>
</dbReference>
<dbReference type="KEGG" id="anf:AQPE_2913"/>
<gene>
    <name evidence="2" type="ORF">AQPE_2913</name>
</gene>
<feature type="signal peptide" evidence="1">
    <location>
        <begin position="1"/>
        <end position="18"/>
    </location>
</feature>
<dbReference type="Pfam" id="PF14100">
    <property type="entry name" value="DUF6807"/>
    <property type="match status" value="1"/>
</dbReference>
<evidence type="ECO:0000256" key="1">
    <source>
        <dbReference type="SAM" id="SignalP"/>
    </source>
</evidence>
<keyword evidence="3" id="KW-1185">Reference proteome</keyword>
<evidence type="ECO:0008006" key="4">
    <source>
        <dbReference type="Google" id="ProtNLM"/>
    </source>
</evidence>